<dbReference type="InterPro" id="IPR015057">
    <property type="entry name" value="Rv2632c-like"/>
</dbReference>
<dbReference type="InterPro" id="IPR038070">
    <property type="entry name" value="Rv2632c-like_sf"/>
</dbReference>
<protein>
    <submittedName>
        <fullName evidence="1">DUF1876 domain-containing protein</fullName>
    </submittedName>
</protein>
<organism evidence="1 2">
    <name type="scientific">Nocardioides iriomotensis</name>
    <dbReference type="NCBI Taxonomy" id="715784"/>
    <lineage>
        <taxon>Bacteria</taxon>
        <taxon>Bacillati</taxon>
        <taxon>Actinomycetota</taxon>
        <taxon>Actinomycetes</taxon>
        <taxon>Propionibacteriales</taxon>
        <taxon>Nocardioidaceae</taxon>
        <taxon>Nocardioides</taxon>
    </lineage>
</organism>
<dbReference type="Gene3D" id="3.30.160.240">
    <property type="entry name" value="Rv1738"/>
    <property type="match status" value="1"/>
</dbReference>
<gene>
    <name evidence="1" type="ORF">ETU37_13095</name>
</gene>
<dbReference type="RefSeq" id="WP_129987778.1">
    <property type="nucleotide sequence ID" value="NZ_SDPU01000023.1"/>
</dbReference>
<dbReference type="OrthoDB" id="4828144at2"/>
<sequence>MTDQPITRRWDVAIHISEDDGRTRARAVLTTGEAAEVVAVGEARLNPVDGDVPEIGAELATSRALSSLGHELLELAIADIAQVTHGPVRLGG</sequence>
<comment type="caution">
    <text evidence="1">The sequence shown here is derived from an EMBL/GenBank/DDBJ whole genome shotgun (WGS) entry which is preliminary data.</text>
</comment>
<evidence type="ECO:0000313" key="1">
    <source>
        <dbReference type="EMBL" id="RYU11503.1"/>
    </source>
</evidence>
<keyword evidence="2" id="KW-1185">Reference proteome</keyword>
<dbReference type="Pfam" id="PF08962">
    <property type="entry name" value="Rv2632c-like"/>
    <property type="match status" value="1"/>
</dbReference>
<dbReference type="Proteomes" id="UP000291189">
    <property type="component" value="Unassembled WGS sequence"/>
</dbReference>
<name>A0A4Q5IZS0_9ACTN</name>
<evidence type="ECO:0000313" key="2">
    <source>
        <dbReference type="Proteomes" id="UP000291189"/>
    </source>
</evidence>
<reference evidence="1 2" key="1">
    <citation type="submission" date="2019-01" db="EMBL/GenBank/DDBJ databases">
        <title>Nocardioides guangzhouensis sp. nov., an actinobacterium isolated from soil.</title>
        <authorList>
            <person name="Fu Y."/>
            <person name="Cai Y."/>
            <person name="Lin Z."/>
            <person name="Chen P."/>
        </authorList>
    </citation>
    <scope>NUCLEOTIDE SEQUENCE [LARGE SCALE GENOMIC DNA]</scope>
    <source>
        <strain evidence="1 2">NBRC 105384</strain>
    </source>
</reference>
<dbReference type="EMBL" id="SDPU01000023">
    <property type="protein sequence ID" value="RYU11503.1"/>
    <property type="molecule type" value="Genomic_DNA"/>
</dbReference>
<dbReference type="AlphaFoldDB" id="A0A4Q5IZS0"/>
<dbReference type="SUPFAM" id="SSF143212">
    <property type="entry name" value="Rv2632c-like"/>
    <property type="match status" value="1"/>
</dbReference>
<accession>A0A4Q5IZS0</accession>
<proteinExistence type="predicted"/>